<name>A0A917VR50_9NOCA</name>
<sequence>MNHSTALGWIDYDISGSFDWDSAQVRRLARHLGYHLVWPDGRSLLRVVDQARNAAADLVILPAPDHLSPLELNAVMDVADVETVVPRLSFARWTFVKVAP</sequence>
<keyword evidence="2" id="KW-1185">Reference proteome</keyword>
<dbReference type="RefSeq" id="WP_058854947.1">
    <property type="nucleotide sequence ID" value="NZ_BMMH01000003.1"/>
</dbReference>
<reference evidence="1" key="1">
    <citation type="journal article" date="2014" name="Int. J. Syst. Evol. Microbiol.">
        <title>Complete genome sequence of Corynebacterium casei LMG S-19264T (=DSM 44701T), isolated from a smear-ripened cheese.</title>
        <authorList>
            <consortium name="US DOE Joint Genome Institute (JGI-PGF)"/>
            <person name="Walter F."/>
            <person name="Albersmeier A."/>
            <person name="Kalinowski J."/>
            <person name="Ruckert C."/>
        </authorList>
    </citation>
    <scope>NUCLEOTIDE SEQUENCE</scope>
    <source>
        <strain evidence="1">CGMCC 4.3508</strain>
    </source>
</reference>
<evidence type="ECO:0000313" key="1">
    <source>
        <dbReference type="EMBL" id="GGL06186.1"/>
    </source>
</evidence>
<dbReference type="EMBL" id="BMMH01000003">
    <property type="protein sequence ID" value="GGL06186.1"/>
    <property type="molecule type" value="Genomic_DNA"/>
</dbReference>
<accession>A0A917VR50</accession>
<comment type="caution">
    <text evidence="1">The sequence shown here is derived from an EMBL/GenBank/DDBJ whole genome shotgun (WGS) entry which is preliminary data.</text>
</comment>
<gene>
    <name evidence="1" type="ORF">GCM10011588_20840</name>
</gene>
<organism evidence="1 2">
    <name type="scientific">Nocardia jinanensis</name>
    <dbReference type="NCBI Taxonomy" id="382504"/>
    <lineage>
        <taxon>Bacteria</taxon>
        <taxon>Bacillati</taxon>
        <taxon>Actinomycetota</taxon>
        <taxon>Actinomycetes</taxon>
        <taxon>Mycobacteriales</taxon>
        <taxon>Nocardiaceae</taxon>
        <taxon>Nocardia</taxon>
    </lineage>
</organism>
<dbReference type="Proteomes" id="UP000638263">
    <property type="component" value="Unassembled WGS sequence"/>
</dbReference>
<proteinExistence type="predicted"/>
<reference evidence="1" key="2">
    <citation type="submission" date="2020-09" db="EMBL/GenBank/DDBJ databases">
        <authorList>
            <person name="Sun Q."/>
            <person name="Zhou Y."/>
        </authorList>
    </citation>
    <scope>NUCLEOTIDE SEQUENCE</scope>
    <source>
        <strain evidence="1">CGMCC 4.3508</strain>
    </source>
</reference>
<dbReference type="AlphaFoldDB" id="A0A917VR50"/>
<protein>
    <submittedName>
        <fullName evidence="1">Uncharacterized protein</fullName>
    </submittedName>
</protein>
<evidence type="ECO:0000313" key="2">
    <source>
        <dbReference type="Proteomes" id="UP000638263"/>
    </source>
</evidence>